<dbReference type="EMBL" id="CP001016">
    <property type="protein sequence ID" value="ACB95266.1"/>
    <property type="molecule type" value="Genomic_DNA"/>
</dbReference>
<protein>
    <recommendedName>
        <fullName evidence="3">DUF2267 domain-containing protein</fullName>
    </recommendedName>
</protein>
<dbReference type="KEGG" id="bid:Bind_1635"/>
<sequence>MEELVSQVALRAGLAPEVTGQAIAVIFAFLRKEGPAQEIDSLFATISGAAEAAATKADAFGGGLFGGFMSKMGGGVMMLAGQLTSLGLGINDMQSLGKALFENLREKVGEEHLGRIAAAIPGLSQLL</sequence>
<keyword evidence="2" id="KW-1185">Reference proteome</keyword>
<dbReference type="eggNOG" id="ENOG5031KGJ">
    <property type="taxonomic scope" value="Bacteria"/>
</dbReference>
<proteinExistence type="predicted"/>
<evidence type="ECO:0000313" key="2">
    <source>
        <dbReference type="Proteomes" id="UP000001695"/>
    </source>
</evidence>
<dbReference type="STRING" id="395963.Bind_1635"/>
<organism evidence="1 2">
    <name type="scientific">Beijerinckia indica subsp. indica (strain ATCC 9039 / DSM 1715 / NCIMB 8712)</name>
    <dbReference type="NCBI Taxonomy" id="395963"/>
    <lineage>
        <taxon>Bacteria</taxon>
        <taxon>Pseudomonadati</taxon>
        <taxon>Pseudomonadota</taxon>
        <taxon>Alphaproteobacteria</taxon>
        <taxon>Hyphomicrobiales</taxon>
        <taxon>Beijerinckiaceae</taxon>
        <taxon>Beijerinckia</taxon>
    </lineage>
</organism>
<evidence type="ECO:0008006" key="3">
    <source>
        <dbReference type="Google" id="ProtNLM"/>
    </source>
</evidence>
<dbReference type="OrthoDB" id="7907231at2"/>
<dbReference type="AlphaFoldDB" id="B2IC11"/>
<name>B2IC11_BEII9</name>
<dbReference type="Proteomes" id="UP000001695">
    <property type="component" value="Chromosome"/>
</dbReference>
<dbReference type="HOGENOM" id="CLU_160003_0_0_5"/>
<evidence type="ECO:0000313" key="1">
    <source>
        <dbReference type="EMBL" id="ACB95266.1"/>
    </source>
</evidence>
<reference evidence="1 2" key="2">
    <citation type="journal article" date="2010" name="J. Bacteriol.">
        <title>Complete genome sequence of Beijerinckia indica subsp. indica.</title>
        <authorList>
            <person name="Tamas I."/>
            <person name="Dedysh S.N."/>
            <person name="Liesack W."/>
            <person name="Stott M.B."/>
            <person name="Alam M."/>
            <person name="Murrell J.C."/>
            <person name="Dunfield P.F."/>
        </authorList>
    </citation>
    <scope>NUCLEOTIDE SEQUENCE [LARGE SCALE GENOMIC DNA]</scope>
    <source>
        <strain evidence="2">ATCC 9039 / DSM 1715 / NCIMB 8712</strain>
    </source>
</reference>
<accession>B2IC11</accession>
<reference evidence="2" key="1">
    <citation type="submission" date="2008-03" db="EMBL/GenBank/DDBJ databases">
        <title>Complete sequence of chromosome of Beijerinckia indica subsp. indica ATCC 9039.</title>
        <authorList>
            <consortium name="US DOE Joint Genome Institute"/>
            <person name="Copeland A."/>
            <person name="Lucas S."/>
            <person name="Lapidus A."/>
            <person name="Glavina del Rio T."/>
            <person name="Dalin E."/>
            <person name="Tice H."/>
            <person name="Bruce D."/>
            <person name="Goodwin L."/>
            <person name="Pitluck S."/>
            <person name="LaButti K."/>
            <person name="Schmutz J."/>
            <person name="Larimer F."/>
            <person name="Land M."/>
            <person name="Hauser L."/>
            <person name="Kyrpides N."/>
            <person name="Mikhailova N."/>
            <person name="Dunfield P.F."/>
            <person name="Dedysh S.N."/>
            <person name="Liesack W."/>
            <person name="Saw J.H."/>
            <person name="Alam M."/>
            <person name="Chen Y."/>
            <person name="Murrell J.C."/>
            <person name="Richardson P."/>
        </authorList>
    </citation>
    <scope>NUCLEOTIDE SEQUENCE [LARGE SCALE GENOMIC DNA]</scope>
    <source>
        <strain evidence="2">ATCC 9039 / DSM 1715 / NCIMB 8712</strain>
    </source>
</reference>
<gene>
    <name evidence="1" type="ordered locus">Bind_1635</name>
</gene>
<dbReference type="RefSeq" id="WP_012384623.1">
    <property type="nucleotide sequence ID" value="NC_010581.1"/>
</dbReference>